<dbReference type="PANTHER" id="PTHR48050">
    <property type="entry name" value="STEROL 3-BETA-GLUCOSYLTRANSFERASE"/>
    <property type="match status" value="1"/>
</dbReference>
<dbReference type="Gene3D" id="3.40.50.2000">
    <property type="entry name" value="Glycogen Phosphorylase B"/>
    <property type="match status" value="2"/>
</dbReference>
<keyword evidence="6" id="KW-1185">Reference proteome</keyword>
<dbReference type="InterPro" id="IPR029063">
    <property type="entry name" value="SAM-dependent_MTases_sf"/>
</dbReference>
<dbReference type="Pfam" id="PF06722">
    <property type="entry name" value="EryCIII-like_C"/>
    <property type="match status" value="1"/>
</dbReference>
<evidence type="ECO:0000259" key="4">
    <source>
        <dbReference type="Pfam" id="PF06722"/>
    </source>
</evidence>
<dbReference type="GO" id="GO:0035251">
    <property type="term" value="F:UDP-glucosyltransferase activity"/>
    <property type="evidence" value="ECO:0007669"/>
    <property type="project" value="UniProtKB-ARBA"/>
</dbReference>
<dbReference type="SUPFAM" id="SSF53756">
    <property type="entry name" value="UDP-Glycosyltransferase/glycogen phosphorylase"/>
    <property type="match status" value="1"/>
</dbReference>
<accession>A0A9D4YUL8</accession>
<feature type="domain" description="Glycosyltransferase family 28 N-terminal" evidence="2">
    <location>
        <begin position="7"/>
        <end position="48"/>
    </location>
</feature>
<protein>
    <submittedName>
        <fullName evidence="5">Uncharacterized protein</fullName>
    </submittedName>
</protein>
<evidence type="ECO:0000259" key="3">
    <source>
        <dbReference type="Pfam" id="PF05050"/>
    </source>
</evidence>
<proteinExistence type="predicted"/>
<evidence type="ECO:0000259" key="2">
    <source>
        <dbReference type="Pfam" id="PF03033"/>
    </source>
</evidence>
<dbReference type="InterPro" id="IPR010610">
    <property type="entry name" value="EryCIII-like_C"/>
</dbReference>
<dbReference type="OrthoDB" id="5835829at2759"/>
<dbReference type="AlphaFoldDB" id="A0A9D4YUL8"/>
<evidence type="ECO:0000313" key="5">
    <source>
        <dbReference type="EMBL" id="KAI3426482.1"/>
    </source>
</evidence>
<comment type="caution">
    <text evidence="5">The sequence shown here is derived from an EMBL/GenBank/DDBJ whole genome shotgun (WGS) entry which is preliminary data.</text>
</comment>
<dbReference type="SUPFAM" id="SSF53335">
    <property type="entry name" value="S-adenosyl-L-methionine-dependent methyltransferases"/>
    <property type="match status" value="1"/>
</dbReference>
<reference evidence="5" key="2">
    <citation type="submission" date="2020-11" db="EMBL/GenBank/DDBJ databases">
        <authorList>
            <person name="Cecchin M."/>
            <person name="Marcolungo L."/>
            <person name="Rossato M."/>
            <person name="Girolomoni L."/>
            <person name="Cosentino E."/>
            <person name="Cuine S."/>
            <person name="Li-Beisson Y."/>
            <person name="Delledonne M."/>
            <person name="Ballottari M."/>
        </authorList>
    </citation>
    <scope>NUCLEOTIDE SEQUENCE</scope>
    <source>
        <strain evidence="5">211/11P</strain>
        <tissue evidence="5">Whole cell</tissue>
    </source>
</reference>
<gene>
    <name evidence="5" type="ORF">D9Q98_008848</name>
</gene>
<feature type="domain" description="Methyltransferase FkbM" evidence="3">
    <location>
        <begin position="632"/>
        <end position="814"/>
    </location>
</feature>
<feature type="region of interest" description="Disordered" evidence="1">
    <location>
        <begin position="302"/>
        <end position="334"/>
    </location>
</feature>
<feature type="domain" description="Erythromycin biosynthesis protein CIII-like C-terminal" evidence="4">
    <location>
        <begin position="413"/>
        <end position="476"/>
    </location>
</feature>
<dbReference type="InterPro" id="IPR050426">
    <property type="entry name" value="Glycosyltransferase_28"/>
</dbReference>
<organism evidence="5 6">
    <name type="scientific">Chlorella vulgaris</name>
    <name type="common">Green alga</name>
    <dbReference type="NCBI Taxonomy" id="3077"/>
    <lineage>
        <taxon>Eukaryota</taxon>
        <taxon>Viridiplantae</taxon>
        <taxon>Chlorophyta</taxon>
        <taxon>core chlorophytes</taxon>
        <taxon>Trebouxiophyceae</taxon>
        <taxon>Chlorellales</taxon>
        <taxon>Chlorellaceae</taxon>
        <taxon>Chlorella clade</taxon>
        <taxon>Chlorella</taxon>
    </lineage>
</organism>
<dbReference type="Gene3D" id="3.40.50.150">
    <property type="entry name" value="Vaccinia Virus protein VP39"/>
    <property type="match status" value="1"/>
</dbReference>
<dbReference type="PANTHER" id="PTHR48050:SF11">
    <property type="entry name" value="GLYCOSYLTRANSFERASE"/>
    <property type="match status" value="1"/>
</dbReference>
<dbReference type="Pfam" id="PF05050">
    <property type="entry name" value="Methyltransf_21"/>
    <property type="match status" value="1"/>
</dbReference>
<dbReference type="InterPro" id="IPR006342">
    <property type="entry name" value="FkbM_mtfrase"/>
</dbReference>
<evidence type="ECO:0000313" key="6">
    <source>
        <dbReference type="Proteomes" id="UP001055712"/>
    </source>
</evidence>
<name>A0A9D4YUL8_CHLVU</name>
<dbReference type="GO" id="GO:0005975">
    <property type="term" value="P:carbohydrate metabolic process"/>
    <property type="evidence" value="ECO:0007669"/>
    <property type="project" value="InterPro"/>
</dbReference>
<evidence type="ECO:0000256" key="1">
    <source>
        <dbReference type="SAM" id="MobiDB-lite"/>
    </source>
</evidence>
<dbReference type="NCBIfam" id="TIGR01444">
    <property type="entry name" value="fkbM_fam"/>
    <property type="match status" value="1"/>
</dbReference>
<dbReference type="Proteomes" id="UP001055712">
    <property type="component" value="Unassembled WGS sequence"/>
</dbReference>
<reference evidence="5" key="1">
    <citation type="journal article" date="2019" name="Plant J.">
        <title>Chlorella vulgaris genome assembly and annotation reveals the molecular basis for metabolic acclimation to high light conditions.</title>
        <authorList>
            <person name="Cecchin M."/>
            <person name="Marcolungo L."/>
            <person name="Rossato M."/>
            <person name="Girolomoni L."/>
            <person name="Cosentino E."/>
            <person name="Cuine S."/>
            <person name="Li-Beisson Y."/>
            <person name="Delledonne M."/>
            <person name="Ballottari M."/>
        </authorList>
    </citation>
    <scope>NUCLEOTIDE SEQUENCE</scope>
    <source>
        <strain evidence="5">211/11P</strain>
    </source>
</reference>
<dbReference type="EMBL" id="SIDB01000011">
    <property type="protein sequence ID" value="KAI3426482.1"/>
    <property type="molecule type" value="Genomic_DNA"/>
</dbReference>
<dbReference type="InterPro" id="IPR004276">
    <property type="entry name" value="GlycoTrans_28_N"/>
</dbReference>
<sequence length="832" mass="88406">MIGEPCIAVLACGTRGDVQPLLSLAIELCDGATVTLVTHSDHQTWVREPAKNAGLCLQLLSDTPARTWATPPPAVEMPNQLPGAPGPEQAAAAQAASRKDRHRSELLAACQSALAASDVPRPRLIIFNLFALEGFHIAEALGVPCIAASACLVPYSLPTGFERRFQLAHPQLHRRLQAVNDAQQQALGAGGDSGGSSRAGSVGWSDVRHWLWPLFTEPWGAWRHHCLGLPSVPYSNCLLDAPLPPPPLLLYGVSELVAPRPGHWPAAAHMCGDWSSSRCFSAAQAQLPPVVRPMLQHQSMHPLPLPLPLPSQQQQQRQQRQEDEAGSRRQGPAAAAVGEAFGAAGGPICVDFGSMGLLGLLPRPQLLVPVLQVAAQQLQRQVLLLTGGWQPLLDACITQPSQTAWVVPLEAAVSHDVLLPHCAALLHHGGAGTVAAALRCATPQLICPFHFDQRQWAERVQWLGCGAQLDPATLLQACGSETQAAFAPDDDQQQQVHLRDATEEAGKAVAAAFASLLQDAGTQQQCGVMKRQLATEDGLAAAVKLVRQQLQQGPCTAGAAPGAAAGSVGPAVEAMPRPAVQELELPGGLIVLCISPPEAVFIHREIFTDDCYRLGRAGPGGITLPPGSIVIDAGANIGLSVLRLLLDAQLATAVQRVHAFEPLPPTADVLEANLRQHGVADKVCVHRCGLHSQPGTLSFTFYPAMPGNSTTLPREKWDNQRPVMAASMGQALADRAFEGASRVECSVVTLADFVFREGMPRIDLLKVDVEGCELEVLRGMDAASWAITRQVVAEVHDVGDRLEAVKGLLESQGFAVELEAGLPGNWLVFGMR</sequence>
<dbReference type="Pfam" id="PF03033">
    <property type="entry name" value="Glyco_transf_28"/>
    <property type="match status" value="1"/>
</dbReference>